<dbReference type="NCBIfam" id="NF040488">
    <property type="entry name" value="SCO5389_fam"/>
    <property type="match status" value="1"/>
</dbReference>
<protein>
    <submittedName>
        <fullName evidence="1">SCO5389 family protein</fullName>
    </submittedName>
</protein>
<gene>
    <name evidence="1" type="ORF">GCM10009839_20120</name>
</gene>
<evidence type="ECO:0000313" key="2">
    <source>
        <dbReference type="Proteomes" id="UP001500751"/>
    </source>
</evidence>
<dbReference type="EMBL" id="BAAAQN010000008">
    <property type="protein sequence ID" value="GAA2022633.1"/>
    <property type="molecule type" value="Genomic_DNA"/>
</dbReference>
<reference evidence="2" key="1">
    <citation type="journal article" date="2019" name="Int. J. Syst. Evol. Microbiol.">
        <title>The Global Catalogue of Microorganisms (GCM) 10K type strain sequencing project: providing services to taxonomists for standard genome sequencing and annotation.</title>
        <authorList>
            <consortium name="The Broad Institute Genomics Platform"/>
            <consortium name="The Broad Institute Genome Sequencing Center for Infectious Disease"/>
            <person name="Wu L."/>
            <person name="Ma J."/>
        </authorList>
    </citation>
    <scope>NUCLEOTIDE SEQUENCE [LARGE SCALE GENOMIC DNA]</scope>
    <source>
        <strain evidence="2">JCM 16014</strain>
    </source>
</reference>
<organism evidence="1 2">
    <name type="scientific">Catenulispora yoronensis</name>
    <dbReference type="NCBI Taxonomy" id="450799"/>
    <lineage>
        <taxon>Bacteria</taxon>
        <taxon>Bacillati</taxon>
        <taxon>Actinomycetota</taxon>
        <taxon>Actinomycetes</taxon>
        <taxon>Catenulisporales</taxon>
        <taxon>Catenulisporaceae</taxon>
        <taxon>Catenulispora</taxon>
    </lineage>
</organism>
<accession>A0ABP5FBA9</accession>
<dbReference type="Proteomes" id="UP001500751">
    <property type="component" value="Unassembled WGS sequence"/>
</dbReference>
<sequence length="131" mass="14401">MSLDVAPTLLRQAEVGDVDEAEFAATVAASLPYAYTLVEKLAADLHAGDPAREFADNRTAPTEAERGQLLRALASDAIRGSLERRFAVKLAFQNCHRVAVFRPGAADSRTYRTFTSERSQILNQSPEFRDC</sequence>
<comment type="caution">
    <text evidence="1">The sequence shown here is derived from an EMBL/GenBank/DDBJ whole genome shotgun (WGS) entry which is preliminary data.</text>
</comment>
<keyword evidence="2" id="KW-1185">Reference proteome</keyword>
<evidence type="ECO:0000313" key="1">
    <source>
        <dbReference type="EMBL" id="GAA2022633.1"/>
    </source>
</evidence>
<name>A0ABP5FBA9_9ACTN</name>
<dbReference type="RefSeq" id="WP_344665250.1">
    <property type="nucleotide sequence ID" value="NZ_BAAAQN010000008.1"/>
</dbReference>
<proteinExistence type="predicted"/>
<dbReference type="Pfam" id="PF20704">
    <property type="entry name" value="KH_NucS_shadow"/>
    <property type="match status" value="1"/>
</dbReference>